<protein>
    <submittedName>
        <fullName evidence="3">Uncharacterized protein</fullName>
    </submittedName>
</protein>
<accession>A0A1H9FSE6</accession>
<dbReference type="AlphaFoldDB" id="A0A1H9FSE6"/>
<evidence type="ECO:0000256" key="1">
    <source>
        <dbReference type="SAM" id="MobiDB-lite"/>
    </source>
</evidence>
<dbReference type="STRING" id="867345.SAMN05421693_1295"/>
<reference evidence="3 4" key="1">
    <citation type="submission" date="2016-10" db="EMBL/GenBank/DDBJ databases">
        <authorList>
            <person name="de Groot N.N."/>
        </authorList>
    </citation>
    <scope>NUCLEOTIDE SEQUENCE [LARGE SCALE GENOMIC DNA]</scope>
    <source>
        <strain evidence="3 4">B7-7</strain>
    </source>
</reference>
<organism evidence="3 4">
    <name type="scientific">Ectothiorhodospira magna</name>
    <dbReference type="NCBI Taxonomy" id="867345"/>
    <lineage>
        <taxon>Bacteria</taxon>
        <taxon>Pseudomonadati</taxon>
        <taxon>Pseudomonadota</taxon>
        <taxon>Gammaproteobacteria</taxon>
        <taxon>Chromatiales</taxon>
        <taxon>Ectothiorhodospiraceae</taxon>
        <taxon>Ectothiorhodospira</taxon>
    </lineage>
</organism>
<feature type="region of interest" description="Disordered" evidence="1">
    <location>
        <begin position="68"/>
        <end position="146"/>
    </location>
</feature>
<evidence type="ECO:0000313" key="3">
    <source>
        <dbReference type="EMBL" id="SEQ40433.1"/>
    </source>
</evidence>
<proteinExistence type="predicted"/>
<gene>
    <name evidence="3" type="ORF">SAMN05421693_1295</name>
</gene>
<feature type="compositionally biased region" description="Basic and acidic residues" evidence="1">
    <location>
        <begin position="81"/>
        <end position="118"/>
    </location>
</feature>
<sequence length="146" mass="15727">MPVYSSSCYRRVSGPTAALLTGAVALTLSLGALAAGPGTLERDGPRQVCRDLSGEAFEACRDGIQAAREARRGQQLAANNDRPREGRLQQEGRGAGDRPRMTDEERETRRAEREERRGHGGNMTSGGRGEMGGRGERGGMGDQRRD</sequence>
<feature type="compositionally biased region" description="Gly residues" evidence="1">
    <location>
        <begin position="120"/>
        <end position="130"/>
    </location>
</feature>
<keyword evidence="2" id="KW-0732">Signal</keyword>
<keyword evidence="4" id="KW-1185">Reference proteome</keyword>
<feature type="signal peptide" evidence="2">
    <location>
        <begin position="1"/>
        <end position="34"/>
    </location>
</feature>
<evidence type="ECO:0000256" key="2">
    <source>
        <dbReference type="SAM" id="SignalP"/>
    </source>
</evidence>
<feature type="compositionally biased region" description="Basic and acidic residues" evidence="1">
    <location>
        <begin position="131"/>
        <end position="146"/>
    </location>
</feature>
<dbReference type="RefSeq" id="WP_090208878.1">
    <property type="nucleotide sequence ID" value="NZ_FOFO01000029.1"/>
</dbReference>
<name>A0A1H9FSE6_9GAMM</name>
<evidence type="ECO:0000313" key="4">
    <source>
        <dbReference type="Proteomes" id="UP000199496"/>
    </source>
</evidence>
<feature type="chain" id="PRO_5011486252" evidence="2">
    <location>
        <begin position="35"/>
        <end position="146"/>
    </location>
</feature>
<dbReference type="Proteomes" id="UP000199496">
    <property type="component" value="Unassembled WGS sequence"/>
</dbReference>
<dbReference type="EMBL" id="FOFO01000029">
    <property type="protein sequence ID" value="SEQ40433.1"/>
    <property type="molecule type" value="Genomic_DNA"/>
</dbReference>